<dbReference type="EMBL" id="PVNL01000015">
    <property type="protein sequence ID" value="PRQ09650.1"/>
    <property type="molecule type" value="Genomic_DNA"/>
</dbReference>
<dbReference type="Gene3D" id="3.40.50.150">
    <property type="entry name" value="Vaccinia Virus protein VP39"/>
    <property type="match status" value="1"/>
</dbReference>
<sequence>MIDFTQRSTQAELMDDPAVGYDEFRACLADLARVNVWTLAHRPTLRFFDRLLASSRALGRPLEVVDVGSGYGDLLRELAKWARRCRVEVSLTGVDLNPWSRVAAAQASAPELGIEWVTADIFTHAPPRGVDVVVSSLFTHHLSDAKVVEFLRWMEAHARVGWFVNDLHRHPLPHHVFRRVARWARLHPFVQHDGPVSIARAFVPADWQRLLNEAGVEAGAAEVEHVFPFRVTVARHRQARS</sequence>
<evidence type="ECO:0000313" key="2">
    <source>
        <dbReference type="EMBL" id="PRQ09650.1"/>
    </source>
</evidence>
<accession>A0A2S9YX44</accession>
<evidence type="ECO:0000259" key="1">
    <source>
        <dbReference type="Pfam" id="PF13649"/>
    </source>
</evidence>
<reference evidence="2 3" key="1">
    <citation type="submission" date="2018-03" db="EMBL/GenBank/DDBJ databases">
        <title>Draft Genome Sequences of the Obligatory Marine Myxobacteria Enhygromyxa salina SWB007.</title>
        <authorList>
            <person name="Poehlein A."/>
            <person name="Moghaddam J.A."/>
            <person name="Harms H."/>
            <person name="Alanjari M."/>
            <person name="Koenig G.M."/>
            <person name="Daniel R."/>
            <person name="Schaeberle T.F."/>
        </authorList>
    </citation>
    <scope>NUCLEOTIDE SEQUENCE [LARGE SCALE GENOMIC DNA]</scope>
    <source>
        <strain evidence="2 3">SWB007</strain>
    </source>
</reference>
<dbReference type="Proteomes" id="UP000238823">
    <property type="component" value="Unassembled WGS sequence"/>
</dbReference>
<dbReference type="SUPFAM" id="SSF53335">
    <property type="entry name" value="S-adenosyl-L-methionine-dependent methyltransferases"/>
    <property type="match status" value="1"/>
</dbReference>
<dbReference type="CDD" id="cd02440">
    <property type="entry name" value="AdoMet_MTases"/>
    <property type="match status" value="1"/>
</dbReference>
<gene>
    <name evidence="2" type="ORF">ENSA7_07120</name>
</gene>
<dbReference type="InterPro" id="IPR041698">
    <property type="entry name" value="Methyltransf_25"/>
</dbReference>
<dbReference type="InterPro" id="IPR029063">
    <property type="entry name" value="SAM-dependent_MTases_sf"/>
</dbReference>
<dbReference type="AlphaFoldDB" id="A0A2S9YX44"/>
<organism evidence="2 3">
    <name type="scientific">Enhygromyxa salina</name>
    <dbReference type="NCBI Taxonomy" id="215803"/>
    <lineage>
        <taxon>Bacteria</taxon>
        <taxon>Pseudomonadati</taxon>
        <taxon>Myxococcota</taxon>
        <taxon>Polyangia</taxon>
        <taxon>Nannocystales</taxon>
        <taxon>Nannocystaceae</taxon>
        <taxon>Enhygromyxa</taxon>
    </lineage>
</organism>
<comment type="caution">
    <text evidence="2">The sequence shown here is derived from an EMBL/GenBank/DDBJ whole genome shotgun (WGS) entry which is preliminary data.</text>
</comment>
<evidence type="ECO:0000313" key="3">
    <source>
        <dbReference type="Proteomes" id="UP000238823"/>
    </source>
</evidence>
<dbReference type="Pfam" id="PF13649">
    <property type="entry name" value="Methyltransf_25"/>
    <property type="match status" value="1"/>
</dbReference>
<protein>
    <recommendedName>
        <fullName evidence="1">Methyltransferase domain-containing protein</fullName>
    </recommendedName>
</protein>
<dbReference type="RefSeq" id="WP_106087785.1">
    <property type="nucleotide sequence ID" value="NZ_PVNL01000015.1"/>
</dbReference>
<dbReference type="OrthoDB" id="9799324at2"/>
<name>A0A2S9YX44_9BACT</name>
<feature type="domain" description="Methyltransferase" evidence="1">
    <location>
        <begin position="64"/>
        <end position="157"/>
    </location>
</feature>
<proteinExistence type="predicted"/>